<dbReference type="EMBL" id="CM007387">
    <property type="protein sequence ID" value="ONK65146.1"/>
    <property type="molecule type" value="Genomic_DNA"/>
</dbReference>
<evidence type="ECO:0000313" key="3">
    <source>
        <dbReference type="Proteomes" id="UP000243459"/>
    </source>
</evidence>
<sequence>MIVDSLAAIGCPLSNDEIVSRLIFFRLGPYYMQFCKAFNAVVRCTPWIPFMDFFSPRKLINNSIILWSQSPLQPLAHVPNPHLSKNRSHGGRFPPHFSKNHGHSGNGGGQGKGASKSRVCNHHGHSALTCHHHFNPSYQLGSSSGPPTNNPQANAAILLNLILNSSSFNWYPDLDATHHITHDLDTRLNKTEYDGPDKVHLGDGSGSSISATRNIRTGTVNNDQSLLVYQRCTCPLTLASPRLTPNVRALPLVSPPSTLTATVIPLAIIADLPLQIMPKSMLESGSSSATTCPPLFENMVSLSTAVDLVLPSVLPPMDAPPADAPSRPSHSMITRSMDGTYVSLPSMRKQVAVAPRQQQERRTMQVCFCLDSIFTLLMLSHRSLFSPVIVTLQHVLSELIVSLCHMGISSCGVWAWIGDALELSQSPNRMWA</sequence>
<evidence type="ECO:0000256" key="1">
    <source>
        <dbReference type="SAM" id="MobiDB-lite"/>
    </source>
</evidence>
<dbReference type="Gramene" id="ONK65146">
    <property type="protein sequence ID" value="ONK65146"/>
    <property type="gene ID" value="A4U43_C07F34160"/>
</dbReference>
<evidence type="ECO:0000313" key="2">
    <source>
        <dbReference type="EMBL" id="ONK65146.1"/>
    </source>
</evidence>
<protein>
    <submittedName>
        <fullName evidence="2">Uncharacterized protein</fullName>
    </submittedName>
</protein>
<feature type="region of interest" description="Disordered" evidence="1">
    <location>
        <begin position="79"/>
        <end position="120"/>
    </location>
</feature>
<keyword evidence="3" id="KW-1185">Reference proteome</keyword>
<dbReference type="AlphaFoldDB" id="A0A5P1EGX1"/>
<dbReference type="PANTHER" id="PTHR47481">
    <property type="match status" value="1"/>
</dbReference>
<organism evidence="2 3">
    <name type="scientific">Asparagus officinalis</name>
    <name type="common">Garden asparagus</name>
    <dbReference type="NCBI Taxonomy" id="4686"/>
    <lineage>
        <taxon>Eukaryota</taxon>
        <taxon>Viridiplantae</taxon>
        <taxon>Streptophyta</taxon>
        <taxon>Embryophyta</taxon>
        <taxon>Tracheophyta</taxon>
        <taxon>Spermatophyta</taxon>
        <taxon>Magnoliopsida</taxon>
        <taxon>Liliopsida</taxon>
        <taxon>Asparagales</taxon>
        <taxon>Asparagaceae</taxon>
        <taxon>Asparagoideae</taxon>
        <taxon>Asparagus</taxon>
    </lineage>
</organism>
<dbReference type="Proteomes" id="UP000243459">
    <property type="component" value="Chromosome 7"/>
</dbReference>
<name>A0A5P1EGX1_ASPOF</name>
<proteinExistence type="predicted"/>
<gene>
    <name evidence="2" type="ORF">A4U43_C07F34160</name>
</gene>
<accession>A0A5P1EGX1</accession>
<dbReference type="PANTHER" id="PTHR47481:SF14">
    <property type="entry name" value="RETROTRANSPOSON COPIA-LIKE N-TERMINAL DOMAIN-CONTAINING PROTEIN"/>
    <property type="match status" value="1"/>
</dbReference>
<reference evidence="3" key="1">
    <citation type="journal article" date="2017" name="Nat. Commun.">
        <title>The asparagus genome sheds light on the origin and evolution of a young Y chromosome.</title>
        <authorList>
            <person name="Harkess A."/>
            <person name="Zhou J."/>
            <person name="Xu C."/>
            <person name="Bowers J.E."/>
            <person name="Van der Hulst R."/>
            <person name="Ayyampalayam S."/>
            <person name="Mercati F."/>
            <person name="Riccardi P."/>
            <person name="McKain M.R."/>
            <person name="Kakrana A."/>
            <person name="Tang H."/>
            <person name="Ray J."/>
            <person name="Groenendijk J."/>
            <person name="Arikit S."/>
            <person name="Mathioni S.M."/>
            <person name="Nakano M."/>
            <person name="Shan H."/>
            <person name="Telgmann-Rauber A."/>
            <person name="Kanno A."/>
            <person name="Yue Z."/>
            <person name="Chen H."/>
            <person name="Li W."/>
            <person name="Chen Y."/>
            <person name="Xu X."/>
            <person name="Zhang Y."/>
            <person name="Luo S."/>
            <person name="Chen H."/>
            <person name="Gao J."/>
            <person name="Mao Z."/>
            <person name="Pires J.C."/>
            <person name="Luo M."/>
            <person name="Kudrna D."/>
            <person name="Wing R.A."/>
            <person name="Meyers B.C."/>
            <person name="Yi K."/>
            <person name="Kong H."/>
            <person name="Lavrijsen P."/>
            <person name="Sunseri F."/>
            <person name="Falavigna A."/>
            <person name="Ye Y."/>
            <person name="Leebens-Mack J.H."/>
            <person name="Chen G."/>
        </authorList>
    </citation>
    <scope>NUCLEOTIDE SEQUENCE [LARGE SCALE GENOMIC DNA]</scope>
    <source>
        <strain evidence="3">cv. DH0086</strain>
    </source>
</reference>